<dbReference type="InterPro" id="IPR011016">
    <property type="entry name" value="Znf_RING-CH"/>
</dbReference>
<organism evidence="18 20">
    <name type="scientific">Plasmodiophora brassicae</name>
    <name type="common">Clubroot disease agent</name>
    <dbReference type="NCBI Taxonomy" id="37360"/>
    <lineage>
        <taxon>Eukaryota</taxon>
        <taxon>Sar</taxon>
        <taxon>Rhizaria</taxon>
        <taxon>Endomyxa</taxon>
        <taxon>Phytomyxea</taxon>
        <taxon>Plasmodiophorida</taxon>
        <taxon>Plasmodiophoridae</taxon>
        <taxon>Plasmodiophora</taxon>
    </lineage>
</organism>
<feature type="transmembrane region" description="Helical" evidence="16">
    <location>
        <begin position="291"/>
        <end position="312"/>
    </location>
</feature>
<evidence type="ECO:0000259" key="17">
    <source>
        <dbReference type="PROSITE" id="PS50089"/>
    </source>
</evidence>
<feature type="transmembrane region" description="Helical" evidence="16">
    <location>
        <begin position="239"/>
        <end position="261"/>
    </location>
</feature>
<evidence type="ECO:0000256" key="13">
    <source>
        <dbReference type="ARBA" id="ARBA00022989"/>
    </source>
</evidence>
<accession>A0A0G4IS12</accession>
<comment type="pathway">
    <text evidence="3">Protein modification; protein ubiquitination.</text>
</comment>
<evidence type="ECO:0000313" key="21">
    <source>
        <dbReference type="Proteomes" id="UP000290189"/>
    </source>
</evidence>
<feature type="domain" description="RING-type" evidence="17">
    <location>
        <begin position="359"/>
        <end position="397"/>
    </location>
</feature>
<keyword evidence="10" id="KW-0833">Ubl conjugation pathway</keyword>
<evidence type="ECO:0000256" key="8">
    <source>
        <dbReference type="ARBA" id="ARBA00022723"/>
    </source>
</evidence>
<geneLocation type="mitochondrion" evidence="19"/>
<comment type="catalytic activity">
    <reaction evidence="1">
        <text>S-ubiquitinyl-[E2 ubiquitin-conjugating enzyme]-L-cysteine + [acceptor protein]-L-lysine = [E2 ubiquitin-conjugating enzyme]-L-cysteine + N(6)-ubiquitinyl-[acceptor protein]-L-lysine.</text>
        <dbReference type="EC" id="2.3.2.27"/>
    </reaction>
</comment>
<dbReference type="InterPro" id="IPR001841">
    <property type="entry name" value="Znf_RING"/>
</dbReference>
<dbReference type="Proteomes" id="UP000290189">
    <property type="component" value="Unassembled WGS sequence"/>
</dbReference>
<evidence type="ECO:0000256" key="16">
    <source>
        <dbReference type="SAM" id="Phobius"/>
    </source>
</evidence>
<dbReference type="GO" id="GO:0061630">
    <property type="term" value="F:ubiquitin protein ligase activity"/>
    <property type="evidence" value="ECO:0007669"/>
    <property type="project" value="UniProtKB-EC"/>
</dbReference>
<dbReference type="STRING" id="37360.A0A0G4IS12"/>
<evidence type="ECO:0000256" key="14">
    <source>
        <dbReference type="ARBA" id="ARBA00023136"/>
    </source>
</evidence>
<evidence type="ECO:0000256" key="6">
    <source>
        <dbReference type="ARBA" id="ARBA00022679"/>
    </source>
</evidence>
<evidence type="ECO:0000313" key="20">
    <source>
        <dbReference type="Proteomes" id="UP000039324"/>
    </source>
</evidence>
<keyword evidence="7 16" id="KW-0812">Transmembrane</keyword>
<protein>
    <recommendedName>
        <fullName evidence="5">RING-type E3 ubiquitin transferase</fullName>
        <ecNumber evidence="5">2.3.2.27</ecNumber>
    </recommendedName>
</protein>
<name>A0A0G4IS12_PLABS</name>
<comment type="similarity">
    <text evidence="4">Belongs to the HRD1 family.</text>
</comment>
<dbReference type="PANTHER" id="PTHR22763:SF184">
    <property type="entry name" value="E3 UBIQUITIN-PROTEIN LIGASE SYNOVIOLIN"/>
    <property type="match status" value="1"/>
</dbReference>
<sequence length="530" mass="59994">MLSRSTWPAVWLDCPDCGSVVFSRCGGSGPRRVRERLIRHTSSAPSARVRRRGPGPGPMGRTLAMYSVASVAASAMAIAHAFVTRKQFYNAAIFLTTAKIDLLILGNLACMLMFLLGKAMLRIFFGRLRGFEVENLVENGKYSVTETCLALTTFRQDIDFVGVFLFASLLFFKCFHWLLASRVDHVSRSQDVHISEHVRLFMLILLLGVSDYVHVSLILNSMSFLSEDQSTRSAPSVHFLFAFEFSILLVSLFTLTIKYAILLYDMRSDHMWEAKPVVTFYVDLTSDLLRLFLYTSFFVIVCSYFGLPLHLIRELYATFHTLRERVVNYLRYKRLIRNLNERFPDATPEQISARSDDQCIICREEMRSGKVLPCSHLFHFNCLRTWLERSSTCPICRAAIPDLLAAEPPPAPANRPQDRARVHAPAAAPAAPIIGAAMRQEHDADVTRHAAIPSSLQQEAALSSAFDAVALDAQRRLLQQHTLSVEEQIRFHTNCLRELSTAYDQLLLLQQQMDDVHRRAQTDSNDEVAQ</sequence>
<comment type="subcellular location">
    <subcellularLocation>
        <location evidence="2">Endoplasmic reticulum membrane</location>
        <topology evidence="2">Multi-pass membrane protein</topology>
    </subcellularLocation>
</comment>
<reference evidence="19 21" key="2">
    <citation type="submission" date="2018-03" db="EMBL/GenBank/DDBJ databases">
        <authorList>
            <person name="Fogelqvist J."/>
        </authorList>
    </citation>
    <scope>NUCLEOTIDE SEQUENCE [LARGE SCALE GENOMIC DNA]</scope>
</reference>
<dbReference type="InterPro" id="IPR057992">
    <property type="entry name" value="TPR_SYVN1_N"/>
</dbReference>
<dbReference type="EMBL" id="OVEO01000009">
    <property type="protein sequence ID" value="SPQ98171.1"/>
    <property type="molecule type" value="Genomic_DNA"/>
</dbReference>
<dbReference type="SMART" id="SM00184">
    <property type="entry name" value="RING"/>
    <property type="match status" value="1"/>
</dbReference>
<dbReference type="GO" id="GO:0008270">
    <property type="term" value="F:zinc ion binding"/>
    <property type="evidence" value="ECO:0007669"/>
    <property type="project" value="UniProtKB-KW"/>
</dbReference>
<evidence type="ECO:0000313" key="19">
    <source>
        <dbReference type="EMBL" id="SPQ98171.1"/>
    </source>
</evidence>
<dbReference type="Gene3D" id="3.30.40.10">
    <property type="entry name" value="Zinc/RING finger domain, C3HC4 (zinc finger)"/>
    <property type="match status" value="1"/>
</dbReference>
<evidence type="ECO:0000256" key="15">
    <source>
        <dbReference type="PROSITE-ProRule" id="PRU00175"/>
    </source>
</evidence>
<dbReference type="SMART" id="SM00744">
    <property type="entry name" value="RINGv"/>
    <property type="match status" value="1"/>
</dbReference>
<dbReference type="InterPro" id="IPR050731">
    <property type="entry name" value="HRD1_E3_ubiq-ligases"/>
</dbReference>
<feature type="transmembrane region" description="Helical" evidence="16">
    <location>
        <begin position="63"/>
        <end position="83"/>
    </location>
</feature>
<reference evidence="18 20" key="1">
    <citation type="submission" date="2015-02" db="EMBL/GenBank/DDBJ databases">
        <authorList>
            <person name="Chooi Y.-H."/>
        </authorList>
    </citation>
    <scope>NUCLEOTIDE SEQUENCE [LARGE SCALE GENOMIC DNA]</scope>
    <source>
        <strain evidence="18">E3</strain>
    </source>
</reference>
<keyword evidence="9 15" id="KW-0863">Zinc-finger</keyword>
<dbReference type="OrthoDB" id="7759664at2759"/>
<dbReference type="GO" id="GO:0005789">
    <property type="term" value="C:endoplasmic reticulum membrane"/>
    <property type="evidence" value="ECO:0007669"/>
    <property type="project" value="UniProtKB-SubCell"/>
</dbReference>
<dbReference type="EC" id="2.3.2.27" evidence="5"/>
<keyword evidence="13 16" id="KW-1133">Transmembrane helix</keyword>
<dbReference type="Pfam" id="PF25563">
    <property type="entry name" value="TPR_SYVN1_N"/>
    <property type="match status" value="1"/>
</dbReference>
<evidence type="ECO:0000256" key="7">
    <source>
        <dbReference type="ARBA" id="ARBA00022692"/>
    </source>
</evidence>
<dbReference type="PANTHER" id="PTHR22763">
    <property type="entry name" value="RING ZINC FINGER PROTEIN"/>
    <property type="match status" value="1"/>
</dbReference>
<keyword evidence="20" id="KW-1185">Reference proteome</keyword>
<dbReference type="EMBL" id="CDSF01000081">
    <property type="protein sequence ID" value="CEO97959.1"/>
    <property type="molecule type" value="Genomic_DNA"/>
</dbReference>
<gene>
    <name evidence="18" type="ORF">PBRA_006073</name>
    <name evidence="19" type="ORF">PLBR_LOCUS5386</name>
</gene>
<keyword evidence="11" id="KW-0256">Endoplasmic reticulum</keyword>
<keyword evidence="8" id="KW-0479">Metal-binding</keyword>
<feature type="transmembrane region" description="Helical" evidence="16">
    <location>
        <begin position="200"/>
        <end position="219"/>
    </location>
</feature>
<keyword evidence="6" id="KW-0808">Transferase</keyword>
<proteinExistence type="inferred from homology"/>
<dbReference type="AlphaFoldDB" id="A0A0G4IS12"/>
<evidence type="ECO:0000256" key="11">
    <source>
        <dbReference type="ARBA" id="ARBA00022824"/>
    </source>
</evidence>
<dbReference type="OMA" id="ANLTMFT"/>
<evidence type="ECO:0000256" key="3">
    <source>
        <dbReference type="ARBA" id="ARBA00004906"/>
    </source>
</evidence>
<evidence type="ECO:0000256" key="12">
    <source>
        <dbReference type="ARBA" id="ARBA00022833"/>
    </source>
</evidence>
<evidence type="ECO:0000313" key="18">
    <source>
        <dbReference type="EMBL" id="CEO97959.1"/>
    </source>
</evidence>
<dbReference type="GO" id="GO:0043161">
    <property type="term" value="P:proteasome-mediated ubiquitin-dependent protein catabolic process"/>
    <property type="evidence" value="ECO:0007669"/>
    <property type="project" value="TreeGrafter"/>
</dbReference>
<dbReference type="GO" id="GO:0036503">
    <property type="term" value="P:ERAD pathway"/>
    <property type="evidence" value="ECO:0007669"/>
    <property type="project" value="TreeGrafter"/>
</dbReference>
<dbReference type="InterPro" id="IPR013083">
    <property type="entry name" value="Znf_RING/FYVE/PHD"/>
</dbReference>
<evidence type="ECO:0000256" key="2">
    <source>
        <dbReference type="ARBA" id="ARBA00004477"/>
    </source>
</evidence>
<feature type="transmembrane region" description="Helical" evidence="16">
    <location>
        <begin position="104"/>
        <end position="125"/>
    </location>
</feature>
<feature type="transmembrane region" description="Helical" evidence="16">
    <location>
        <begin position="160"/>
        <end position="179"/>
    </location>
</feature>
<evidence type="ECO:0000256" key="5">
    <source>
        <dbReference type="ARBA" id="ARBA00012483"/>
    </source>
</evidence>
<keyword evidence="12" id="KW-0862">Zinc</keyword>
<keyword evidence="14 16" id="KW-0472">Membrane</keyword>
<dbReference type="CDD" id="cd16479">
    <property type="entry name" value="RING-H2_synoviolin"/>
    <property type="match status" value="1"/>
</dbReference>
<evidence type="ECO:0000256" key="1">
    <source>
        <dbReference type="ARBA" id="ARBA00000900"/>
    </source>
</evidence>
<evidence type="ECO:0000256" key="10">
    <source>
        <dbReference type="ARBA" id="ARBA00022786"/>
    </source>
</evidence>
<evidence type="ECO:0000256" key="9">
    <source>
        <dbReference type="ARBA" id="ARBA00022771"/>
    </source>
</evidence>
<dbReference type="InterPro" id="IPR058051">
    <property type="entry name" value="Znf_RING_synoviolin"/>
</dbReference>
<dbReference type="SUPFAM" id="SSF57850">
    <property type="entry name" value="RING/U-box"/>
    <property type="match status" value="1"/>
</dbReference>
<keyword evidence="19" id="KW-0496">Mitochondrion</keyword>
<dbReference type="Pfam" id="PF13639">
    <property type="entry name" value="zf-RING_2"/>
    <property type="match status" value="1"/>
</dbReference>
<dbReference type="PROSITE" id="PS50089">
    <property type="entry name" value="ZF_RING_2"/>
    <property type="match status" value="1"/>
</dbReference>
<evidence type="ECO:0000256" key="4">
    <source>
        <dbReference type="ARBA" id="ARBA00010089"/>
    </source>
</evidence>
<dbReference type="Proteomes" id="UP000039324">
    <property type="component" value="Unassembled WGS sequence"/>
</dbReference>